<dbReference type="RefSeq" id="WP_039738411.1">
    <property type="nucleotide sequence ID" value="NZ_JTCM02000005.1"/>
</dbReference>
<organism evidence="1 2">
    <name type="scientific">Hassallia byssoidea VB512170</name>
    <dbReference type="NCBI Taxonomy" id="1304833"/>
    <lineage>
        <taxon>Bacteria</taxon>
        <taxon>Bacillati</taxon>
        <taxon>Cyanobacteriota</taxon>
        <taxon>Cyanophyceae</taxon>
        <taxon>Nostocales</taxon>
        <taxon>Tolypothrichaceae</taxon>
        <taxon>Hassallia</taxon>
    </lineage>
</organism>
<gene>
    <name evidence="1" type="ORF">PI95_004360</name>
</gene>
<accession>A0A846H4B4</accession>
<dbReference type="AlphaFoldDB" id="A0A846H4B4"/>
<protein>
    <submittedName>
        <fullName evidence="1">DUF5131 family protein</fullName>
    </submittedName>
</protein>
<evidence type="ECO:0000313" key="2">
    <source>
        <dbReference type="Proteomes" id="UP000031549"/>
    </source>
</evidence>
<reference evidence="1 2" key="1">
    <citation type="journal article" date="2015" name="Genome Announc.">
        <title>Draft Genome Sequence of Cyanobacterium Hassallia byssoidea Strain VB512170, Isolated from Monuments in India.</title>
        <authorList>
            <person name="Singh D."/>
            <person name="Chandrababunaidu M.M."/>
            <person name="Panda A."/>
            <person name="Sen D."/>
            <person name="Bhattacharyya S."/>
            <person name="Adhikary S.P."/>
            <person name="Tripathy S."/>
        </authorList>
    </citation>
    <scope>NUCLEOTIDE SEQUENCE [LARGE SCALE GENOMIC DNA]</scope>
    <source>
        <strain evidence="1 2">VB512170</strain>
    </source>
</reference>
<dbReference type="EMBL" id="JTCM02000005">
    <property type="protein sequence ID" value="NEU71828.1"/>
    <property type="molecule type" value="Genomic_DNA"/>
</dbReference>
<evidence type="ECO:0000313" key="1">
    <source>
        <dbReference type="EMBL" id="NEU71828.1"/>
    </source>
</evidence>
<dbReference type="Pfam" id="PF07505">
    <property type="entry name" value="DUF5131"/>
    <property type="match status" value="1"/>
</dbReference>
<keyword evidence="2" id="KW-1185">Reference proteome</keyword>
<sequence length="305" mass="35289">MTTKIQWTTETWNYIVGCSEIRAGCNNCYAKQLAQSPRLAKFPQYQAVKEWDGTVVLVNKAIDLPLLRKKPCVYFVNSMSDLYHENVPEEWIDMGFGIMAMCPQHTFQIITKRDARMQEYLNQPRLVLLEKWYKAISRQYGLQWELDDSKSNIIRRRIESTFDGINPTIPLSNVWMGVSVENQKAADSAIPTLINTKAAVRFLSCEPLLEKIDITHYLGWRDEQGKNLINWVIVGGESGLRSRSCNFEWIEDIVNQCHKYNVPVFVKQLGKNSNWKTKHPQGGDINEFPKQLKVREFPFVDALLP</sequence>
<name>A0A846H4B4_9CYAN</name>
<proteinExistence type="predicted"/>
<comment type="caution">
    <text evidence="1">The sequence shown here is derived from an EMBL/GenBank/DDBJ whole genome shotgun (WGS) entry which is preliminary data.</text>
</comment>
<dbReference type="InterPro" id="IPR011101">
    <property type="entry name" value="DUF5131"/>
</dbReference>
<dbReference type="Proteomes" id="UP000031549">
    <property type="component" value="Unassembled WGS sequence"/>
</dbReference>